<keyword evidence="3" id="KW-1185">Reference proteome</keyword>
<evidence type="ECO:0000313" key="3">
    <source>
        <dbReference type="Proteomes" id="UP000187406"/>
    </source>
</evidence>
<dbReference type="EMBL" id="BDDD01001419">
    <property type="protein sequence ID" value="GAV75808.1"/>
    <property type="molecule type" value="Genomic_DNA"/>
</dbReference>
<name>A0A1Q3C6U6_CEPFO</name>
<proteinExistence type="predicted"/>
<dbReference type="InterPro" id="IPR026960">
    <property type="entry name" value="RVT-Znf"/>
</dbReference>
<dbReference type="Proteomes" id="UP000187406">
    <property type="component" value="Unassembled WGS sequence"/>
</dbReference>
<gene>
    <name evidence="2" type="ORF">CFOL_v3_19284</name>
</gene>
<accession>A0A1Q3C6U6</accession>
<dbReference type="InParanoid" id="A0A1Q3C6U6"/>
<dbReference type="AlphaFoldDB" id="A0A1Q3C6U6"/>
<organism evidence="2 3">
    <name type="scientific">Cephalotus follicularis</name>
    <name type="common">Albany pitcher plant</name>
    <dbReference type="NCBI Taxonomy" id="3775"/>
    <lineage>
        <taxon>Eukaryota</taxon>
        <taxon>Viridiplantae</taxon>
        <taxon>Streptophyta</taxon>
        <taxon>Embryophyta</taxon>
        <taxon>Tracheophyta</taxon>
        <taxon>Spermatophyta</taxon>
        <taxon>Magnoliopsida</taxon>
        <taxon>eudicotyledons</taxon>
        <taxon>Gunneridae</taxon>
        <taxon>Pentapetalae</taxon>
        <taxon>rosids</taxon>
        <taxon>fabids</taxon>
        <taxon>Oxalidales</taxon>
        <taxon>Cephalotaceae</taxon>
        <taxon>Cephalotus</taxon>
    </lineage>
</organism>
<comment type="caution">
    <text evidence="2">The sequence shown here is derived from an EMBL/GenBank/DDBJ whole genome shotgun (WGS) entry which is preliminary data.</text>
</comment>
<dbReference type="OrthoDB" id="1747281at2759"/>
<evidence type="ECO:0000313" key="2">
    <source>
        <dbReference type="EMBL" id="GAV75808.1"/>
    </source>
</evidence>
<reference evidence="3" key="1">
    <citation type="submission" date="2016-04" db="EMBL/GenBank/DDBJ databases">
        <title>Cephalotus genome sequencing.</title>
        <authorList>
            <person name="Fukushima K."/>
            <person name="Hasebe M."/>
            <person name="Fang X."/>
        </authorList>
    </citation>
    <scope>NUCLEOTIDE SEQUENCE [LARGE SCALE GENOMIC DNA]</scope>
    <source>
        <strain evidence="3">cv. St1</strain>
    </source>
</reference>
<protein>
    <submittedName>
        <fullName evidence="2">Zf-RVT domain-containing protein</fullName>
    </submittedName>
</protein>
<sequence>CMEGIWKLSLPNKIKIFIWRAYHEALPLKSNLVRRGINVKPLCPVYEICDETAQHLFLEFECAKEIWLLSGLSWWQQQHVFSSFANWVEFMRRNTDMSEMGRAMTIVWQTWFNRNQTVFTNKKMTPAQVLTFCKSYIAEYEATTNRAECER</sequence>
<evidence type="ECO:0000259" key="1">
    <source>
        <dbReference type="Pfam" id="PF13966"/>
    </source>
</evidence>
<feature type="domain" description="Reverse transcriptase zinc-binding" evidence="1">
    <location>
        <begin position="3"/>
        <end position="67"/>
    </location>
</feature>
<dbReference type="Pfam" id="PF13966">
    <property type="entry name" value="zf-RVT"/>
    <property type="match status" value="1"/>
</dbReference>
<feature type="non-terminal residue" evidence="2">
    <location>
        <position position="1"/>
    </location>
</feature>